<evidence type="ECO:0000313" key="2">
    <source>
        <dbReference type="EMBL" id="WGM03852.1"/>
    </source>
</evidence>
<evidence type="ECO:0000313" key="3">
    <source>
        <dbReference type="Proteomes" id="UP001177595"/>
    </source>
</evidence>
<dbReference type="SUPFAM" id="SSF53448">
    <property type="entry name" value="Nucleotide-diphospho-sugar transferases"/>
    <property type="match status" value="1"/>
</dbReference>
<keyword evidence="1" id="KW-0808">Transferase</keyword>
<gene>
    <name evidence="2" type="ORF">QE210_20435</name>
</gene>
<geneLocation type="plasmid" evidence="2 3">
    <name>paPv7</name>
</geneLocation>
<protein>
    <submittedName>
        <fullName evidence="2">Glycosyltransferase</fullName>
    </submittedName>
</protein>
<name>A0AA95GS94_9GAMM</name>
<reference evidence="2" key="1">
    <citation type="submission" date="2023-04" db="EMBL/GenBank/DDBJ databases">
        <title>Genome dynamics across the evolutionary transition to endosymbiosis.</title>
        <authorList>
            <person name="Siozios S."/>
            <person name="Nadal-Jimenez P."/>
            <person name="Azagi T."/>
            <person name="Sprong H."/>
            <person name="Frost C.L."/>
            <person name="Parratt S.R."/>
            <person name="Taylor G."/>
            <person name="Brettell L."/>
            <person name="Lew K.C."/>
            <person name="Croft L."/>
            <person name="King K.C."/>
            <person name="Brockhurst M.A."/>
            <person name="Hypsa V."/>
            <person name="Novakova E."/>
            <person name="Darby A.C."/>
            <person name="Hurst G.D.D."/>
        </authorList>
    </citation>
    <scope>NUCLEOTIDE SEQUENCE</scope>
    <source>
        <strain evidence="2">APv</strain>
        <plasmid evidence="2">paPv7</plasmid>
    </source>
</reference>
<dbReference type="Pfam" id="PF04488">
    <property type="entry name" value="Gly_transf_sug"/>
    <property type="match status" value="1"/>
</dbReference>
<evidence type="ECO:0000256" key="1">
    <source>
        <dbReference type="ARBA" id="ARBA00022679"/>
    </source>
</evidence>
<dbReference type="InterPro" id="IPR029044">
    <property type="entry name" value="Nucleotide-diphossugar_trans"/>
</dbReference>
<dbReference type="Gene3D" id="3.90.550.20">
    <property type="match status" value="1"/>
</dbReference>
<accession>A0AA95GS94</accession>
<sequence length="270" mass="32138">MKKNAIPKKIHYVWVGDKPKPQKVIDCIKTWKIHLPDYEIIEWNNDCLKEINNIYVKQAYDSKKWAFVSDYIRLYALYHQGGIYLDTDVVLYASFDKFLGNNFFSCYENYKGTVLPIMSAVMGSVPRSDFIYELLNSYKNKKFNNGKKLDLEPNTLKISRFFQKKYNLNPPYNEYEKTELKKGMVIYPSYYFCSPKDGKKNYAIHLFDGSWITTYTRKDKLKLFGKLMFTRFTKKNDNNDSLPLNEREFIILKFKISSNKIYTILWSKNK</sequence>
<dbReference type="PANTHER" id="PTHR32385:SF15">
    <property type="entry name" value="INOSITOL PHOSPHOCERAMIDE MANNOSYLTRANSFERASE 1"/>
    <property type="match status" value="1"/>
</dbReference>
<dbReference type="PANTHER" id="PTHR32385">
    <property type="entry name" value="MANNOSYL PHOSPHORYLINOSITOL CERAMIDE SYNTHASE"/>
    <property type="match status" value="1"/>
</dbReference>
<dbReference type="RefSeq" id="WP_280627110.1">
    <property type="nucleotide sequence ID" value="NZ_CP123511.1"/>
</dbReference>
<dbReference type="InterPro" id="IPR007577">
    <property type="entry name" value="GlycoTrfase_DXD_sugar-bd_CS"/>
</dbReference>
<dbReference type="EMBL" id="CP123511">
    <property type="protein sequence ID" value="WGM03852.1"/>
    <property type="molecule type" value="Genomic_DNA"/>
</dbReference>
<dbReference type="Proteomes" id="UP001177595">
    <property type="component" value="Plasmid paPv7"/>
</dbReference>
<dbReference type="GO" id="GO:0016020">
    <property type="term" value="C:membrane"/>
    <property type="evidence" value="ECO:0007669"/>
    <property type="project" value="GOC"/>
</dbReference>
<organism evidence="2 3">
    <name type="scientific">Arsenophonus nasoniae</name>
    <name type="common">son-killer infecting Nasonia vitripennis</name>
    <dbReference type="NCBI Taxonomy" id="638"/>
    <lineage>
        <taxon>Bacteria</taxon>
        <taxon>Pseudomonadati</taxon>
        <taxon>Pseudomonadota</taxon>
        <taxon>Gammaproteobacteria</taxon>
        <taxon>Enterobacterales</taxon>
        <taxon>Morganellaceae</taxon>
        <taxon>Arsenophonus</taxon>
    </lineage>
</organism>
<dbReference type="GO" id="GO:0000030">
    <property type="term" value="F:mannosyltransferase activity"/>
    <property type="evidence" value="ECO:0007669"/>
    <property type="project" value="TreeGrafter"/>
</dbReference>
<keyword evidence="2" id="KW-0614">Plasmid</keyword>
<proteinExistence type="predicted"/>
<dbReference type="InterPro" id="IPR051706">
    <property type="entry name" value="Glycosyltransferase_domain"/>
</dbReference>
<dbReference type="AlphaFoldDB" id="A0AA95GS94"/>
<dbReference type="GO" id="GO:0051999">
    <property type="term" value="P:mannosyl-inositol phosphorylceramide biosynthetic process"/>
    <property type="evidence" value="ECO:0007669"/>
    <property type="project" value="TreeGrafter"/>
</dbReference>